<dbReference type="InterPro" id="IPR006680">
    <property type="entry name" value="Amidohydro-rel"/>
</dbReference>
<dbReference type="Proteomes" id="UP001049518">
    <property type="component" value="Chromosome"/>
</dbReference>
<reference evidence="3" key="1">
    <citation type="submission" date="2020-07" db="EMBL/GenBank/DDBJ databases">
        <authorList>
            <person name="Tarantini F.S."/>
            <person name="Hong K.W."/>
            <person name="Chan K.G."/>
        </authorList>
    </citation>
    <scope>NUCLEOTIDE SEQUENCE</scope>
    <source>
        <strain evidence="3">32-07</strain>
    </source>
</reference>
<evidence type="ECO:0000256" key="1">
    <source>
        <dbReference type="ARBA" id="ARBA00023239"/>
    </source>
</evidence>
<protein>
    <submittedName>
        <fullName evidence="3">Amidohydrolase</fullName>
    </submittedName>
</protein>
<keyword evidence="4" id="KW-1185">Reference proteome</keyword>
<dbReference type="EMBL" id="CP059572">
    <property type="protein sequence ID" value="QXJ21518.1"/>
    <property type="molecule type" value="Genomic_DNA"/>
</dbReference>
<name>A0ABX8QXN3_9ACTN</name>
<proteinExistence type="predicted"/>
<keyword evidence="1" id="KW-0456">Lyase</keyword>
<dbReference type="InterPro" id="IPR032465">
    <property type="entry name" value="ACMSD"/>
</dbReference>
<evidence type="ECO:0000313" key="4">
    <source>
        <dbReference type="Proteomes" id="UP001049518"/>
    </source>
</evidence>
<dbReference type="PANTHER" id="PTHR21240">
    <property type="entry name" value="2-AMINO-3-CARBOXYLMUCONATE-6-SEMIALDEHYDE DECARBOXYLASE"/>
    <property type="match status" value="1"/>
</dbReference>
<feature type="domain" description="Amidohydrolase-related" evidence="2">
    <location>
        <begin position="13"/>
        <end position="321"/>
    </location>
</feature>
<accession>A0ABX8QXN3</accession>
<dbReference type="SUPFAM" id="SSF51556">
    <property type="entry name" value="Metallo-dependent hydrolases"/>
    <property type="match status" value="1"/>
</dbReference>
<evidence type="ECO:0000313" key="3">
    <source>
        <dbReference type="EMBL" id="QXJ21518.1"/>
    </source>
</evidence>
<dbReference type="RefSeq" id="WP_231334671.1">
    <property type="nucleotide sequence ID" value="NZ_CP059572.1"/>
</dbReference>
<gene>
    <name evidence="3" type="ORF">AGRA3207_002378</name>
</gene>
<dbReference type="PANTHER" id="PTHR21240:SF28">
    <property type="entry name" value="ISO-OROTATE DECARBOXYLASE (EUROFUNG)"/>
    <property type="match status" value="1"/>
</dbReference>
<dbReference type="Pfam" id="PF04909">
    <property type="entry name" value="Amidohydro_2"/>
    <property type="match status" value="1"/>
</dbReference>
<organism evidence="3 4">
    <name type="scientific">Actinomadura graeca</name>
    <dbReference type="NCBI Taxonomy" id="2750812"/>
    <lineage>
        <taxon>Bacteria</taxon>
        <taxon>Bacillati</taxon>
        <taxon>Actinomycetota</taxon>
        <taxon>Actinomycetes</taxon>
        <taxon>Streptosporangiales</taxon>
        <taxon>Thermomonosporaceae</taxon>
        <taxon>Actinomadura</taxon>
    </lineage>
</organism>
<sequence>MSPAGTVPAGTTIDVHGHLAAEGAGGLGPPSLFDPEGSIEAKREQGVGLTVIGSPCGAGSMLPGAAAENYAQPVAKVRAYNEAIGGLVDRFPDALRAYAYLDPLGGDAMLEQAAELVKDPRFVGLIVNSSVAGEYLSTPRADGFFAMAAETGAPVLVHPPAEPVGTAAMGGHIGLVEHAVRPCDITAGIAAIVCAGWLERYPALRLIAAGGGGGLAHLPEKLDAAMRPWPGQPPAGPHGSPGTAVPSESLARIYVDTSFPNAAQLRANLTTFSASHILVGTDAPPLMDQVKPIMDIIASELRDPADRERVSWRNAAELFDLS</sequence>
<dbReference type="InterPro" id="IPR032466">
    <property type="entry name" value="Metal_Hydrolase"/>
</dbReference>
<dbReference type="Gene3D" id="3.20.20.140">
    <property type="entry name" value="Metal-dependent hydrolases"/>
    <property type="match status" value="1"/>
</dbReference>
<evidence type="ECO:0000259" key="2">
    <source>
        <dbReference type="Pfam" id="PF04909"/>
    </source>
</evidence>